<protein>
    <recommendedName>
        <fullName evidence="3">Alpha/beta hydrolase</fullName>
    </recommendedName>
</protein>
<dbReference type="SUPFAM" id="SSF53474">
    <property type="entry name" value="alpha/beta-Hydrolases"/>
    <property type="match status" value="1"/>
</dbReference>
<gene>
    <name evidence="1" type="ORF">FHT01_000631</name>
</gene>
<sequence length="207" mass="22021">MDLALFRGSEHAIVTIGGCRGDAPAWQTAFGWPARGDRHIDFQGEGTAARNMLGVHLDQAVAQADRAVLLVASGVGCLAAAWWARLSPSQSVARVAGAVLFAPEDASDAEQERFASPRLRLPFPAILVGGAARPDQDRRLAALAEDWGGSVLTERQPSLRIASDRAGGARSPWRHARRTIARWSAAVVAHEARLAGALSGQDDAFDR</sequence>
<name>A0ABX0U0B9_9SPHN</name>
<dbReference type="RefSeq" id="WP_166745416.1">
    <property type="nucleotide sequence ID" value="NZ_BAAAEV010000001.1"/>
</dbReference>
<reference evidence="1 2" key="1">
    <citation type="submission" date="2020-03" db="EMBL/GenBank/DDBJ databases">
        <title>Genomic Encyclopedia of Type Strains, Phase IV (KMG-IV): sequencing the most valuable type-strain genomes for metagenomic binning, comparative biology and taxonomic classification.</title>
        <authorList>
            <person name="Goeker M."/>
        </authorList>
    </citation>
    <scope>NUCLEOTIDE SEQUENCE [LARGE SCALE GENOMIC DNA]</scope>
    <source>
        <strain evidence="1 2">DSM 22753</strain>
    </source>
</reference>
<dbReference type="Gene3D" id="3.40.50.1820">
    <property type="entry name" value="alpha/beta hydrolase"/>
    <property type="match status" value="1"/>
</dbReference>
<dbReference type="InterPro" id="IPR029058">
    <property type="entry name" value="AB_hydrolase_fold"/>
</dbReference>
<dbReference type="InterPro" id="IPR010662">
    <property type="entry name" value="RBBP9/YdeN"/>
</dbReference>
<accession>A0ABX0U0B9</accession>
<evidence type="ECO:0000313" key="2">
    <source>
        <dbReference type="Proteomes" id="UP000788153"/>
    </source>
</evidence>
<proteinExistence type="predicted"/>
<evidence type="ECO:0008006" key="3">
    <source>
        <dbReference type="Google" id="ProtNLM"/>
    </source>
</evidence>
<dbReference type="Pfam" id="PF06821">
    <property type="entry name" value="Ser_hydrolase"/>
    <property type="match status" value="1"/>
</dbReference>
<organism evidence="1 2">
    <name type="scientific">Sphingomonas japonica</name>
    <dbReference type="NCBI Taxonomy" id="511662"/>
    <lineage>
        <taxon>Bacteria</taxon>
        <taxon>Pseudomonadati</taxon>
        <taxon>Pseudomonadota</taxon>
        <taxon>Alphaproteobacteria</taxon>
        <taxon>Sphingomonadales</taxon>
        <taxon>Sphingomonadaceae</taxon>
        <taxon>Sphingomonas</taxon>
    </lineage>
</organism>
<dbReference type="Proteomes" id="UP000788153">
    <property type="component" value="Unassembled WGS sequence"/>
</dbReference>
<dbReference type="EMBL" id="JAASQP010000001">
    <property type="protein sequence ID" value="NIJ23089.1"/>
    <property type="molecule type" value="Genomic_DNA"/>
</dbReference>
<comment type="caution">
    <text evidence="1">The sequence shown here is derived from an EMBL/GenBank/DDBJ whole genome shotgun (WGS) entry which is preliminary data.</text>
</comment>
<evidence type="ECO:0000313" key="1">
    <source>
        <dbReference type="EMBL" id="NIJ23089.1"/>
    </source>
</evidence>
<keyword evidence="2" id="KW-1185">Reference proteome</keyword>